<evidence type="ECO:0000313" key="2">
    <source>
        <dbReference type="EMBL" id="MBP0443618.1"/>
    </source>
</evidence>
<protein>
    <submittedName>
        <fullName evidence="2">Class I SAM-dependent methyltransferase</fullName>
    </submittedName>
</protein>
<evidence type="ECO:0000259" key="1">
    <source>
        <dbReference type="Pfam" id="PF13649"/>
    </source>
</evidence>
<keyword evidence="3" id="KW-1185">Reference proteome</keyword>
<accession>A0ABS4AAT9</accession>
<name>A0ABS4AAT9_9PROT</name>
<dbReference type="Proteomes" id="UP000681594">
    <property type="component" value="Unassembled WGS sequence"/>
</dbReference>
<dbReference type="EMBL" id="JAGIZB010000002">
    <property type="protein sequence ID" value="MBP0443618.1"/>
    <property type="molecule type" value="Genomic_DNA"/>
</dbReference>
<dbReference type="GO" id="GO:0032259">
    <property type="term" value="P:methylation"/>
    <property type="evidence" value="ECO:0007669"/>
    <property type="project" value="UniProtKB-KW"/>
</dbReference>
<organism evidence="2 3">
    <name type="scientific">Pararoseomonas baculiformis</name>
    <dbReference type="NCBI Taxonomy" id="2820812"/>
    <lineage>
        <taxon>Bacteria</taxon>
        <taxon>Pseudomonadati</taxon>
        <taxon>Pseudomonadota</taxon>
        <taxon>Alphaproteobacteria</taxon>
        <taxon>Acetobacterales</taxon>
        <taxon>Acetobacteraceae</taxon>
        <taxon>Pararoseomonas</taxon>
    </lineage>
</organism>
<dbReference type="InterPro" id="IPR029063">
    <property type="entry name" value="SAM-dependent_MTases_sf"/>
</dbReference>
<keyword evidence="2" id="KW-0489">Methyltransferase</keyword>
<gene>
    <name evidence="2" type="ORF">J8J14_02405</name>
</gene>
<dbReference type="PANTHER" id="PTHR42912">
    <property type="entry name" value="METHYLTRANSFERASE"/>
    <property type="match status" value="1"/>
</dbReference>
<reference evidence="2 3" key="1">
    <citation type="submission" date="2021-03" db="EMBL/GenBank/DDBJ databases">
        <authorList>
            <person name="So Y."/>
        </authorList>
    </citation>
    <scope>NUCLEOTIDE SEQUENCE [LARGE SCALE GENOMIC DNA]</scope>
    <source>
        <strain evidence="2 3">SSH11</strain>
    </source>
</reference>
<comment type="caution">
    <text evidence="2">The sequence shown here is derived from an EMBL/GenBank/DDBJ whole genome shotgun (WGS) entry which is preliminary data.</text>
</comment>
<evidence type="ECO:0000313" key="3">
    <source>
        <dbReference type="Proteomes" id="UP000681594"/>
    </source>
</evidence>
<dbReference type="SUPFAM" id="SSF53335">
    <property type="entry name" value="S-adenosyl-L-methionine-dependent methyltransferases"/>
    <property type="match status" value="1"/>
</dbReference>
<dbReference type="Pfam" id="PF13649">
    <property type="entry name" value="Methyltransf_25"/>
    <property type="match status" value="1"/>
</dbReference>
<dbReference type="InterPro" id="IPR050508">
    <property type="entry name" value="Methyltransf_Superfamily"/>
</dbReference>
<keyword evidence="2" id="KW-0808">Transferase</keyword>
<proteinExistence type="predicted"/>
<dbReference type="GO" id="GO:0008168">
    <property type="term" value="F:methyltransferase activity"/>
    <property type="evidence" value="ECO:0007669"/>
    <property type="project" value="UniProtKB-KW"/>
</dbReference>
<dbReference type="RefSeq" id="WP_209377848.1">
    <property type="nucleotide sequence ID" value="NZ_JAGIZB010000002.1"/>
</dbReference>
<dbReference type="CDD" id="cd02440">
    <property type="entry name" value="AdoMet_MTases"/>
    <property type="match status" value="1"/>
</dbReference>
<sequence>MTEQDPIALCLAGRISPEVALARLLLSGASPAAVAQAVAARRSPGPAWSRLQALASGGEGGMEALSAMIQEAGVDHATSGAPPDEAVAAIAALFDRAVARAPEASVAAYSLGDPAILATATAELIAWLEGEGLIGPERDVLDLGCGIGRVSAALAARCRSVLGLDVSPGMIAEARRRHGSIPRLRFETTPGTGLSSLPERCFDLILAVDSFPYLVQAGAEVAERHLADAAQRLRPDGAFAILNLSYRGDLAQDRADAARWAEHGGWQLALNGTSPFTLWDGAAFLFLLPPPGTKGAPEPEASTAHIPAPRP</sequence>
<dbReference type="InterPro" id="IPR041698">
    <property type="entry name" value="Methyltransf_25"/>
</dbReference>
<feature type="domain" description="Methyltransferase" evidence="1">
    <location>
        <begin position="140"/>
        <end position="237"/>
    </location>
</feature>
<dbReference type="Gene3D" id="3.40.50.150">
    <property type="entry name" value="Vaccinia Virus protein VP39"/>
    <property type="match status" value="1"/>
</dbReference>